<dbReference type="InterPro" id="IPR036188">
    <property type="entry name" value="FAD/NAD-bd_sf"/>
</dbReference>
<dbReference type="RefSeq" id="WP_284352616.1">
    <property type="nucleotide sequence ID" value="NZ_BRXS01000008.1"/>
</dbReference>
<organism evidence="1 2">
    <name type="scientific">Roseisolibacter agri</name>
    <dbReference type="NCBI Taxonomy" id="2014610"/>
    <lineage>
        <taxon>Bacteria</taxon>
        <taxon>Pseudomonadati</taxon>
        <taxon>Gemmatimonadota</taxon>
        <taxon>Gemmatimonadia</taxon>
        <taxon>Gemmatimonadales</taxon>
        <taxon>Gemmatimonadaceae</taxon>
        <taxon>Roseisolibacter</taxon>
    </lineage>
</organism>
<name>A0AA37QJS9_9BACT</name>
<dbReference type="AlphaFoldDB" id="A0AA37QJS9"/>
<proteinExistence type="predicted"/>
<keyword evidence="2" id="KW-1185">Reference proteome</keyword>
<dbReference type="Gene3D" id="3.50.50.60">
    <property type="entry name" value="FAD/NAD(P)-binding domain"/>
    <property type="match status" value="1"/>
</dbReference>
<reference evidence="1" key="1">
    <citation type="submission" date="2022-08" db="EMBL/GenBank/DDBJ databases">
        <title>Draft genome sequencing of Roseisolibacter agri AW1220.</title>
        <authorList>
            <person name="Tobiishi Y."/>
            <person name="Tonouchi A."/>
        </authorList>
    </citation>
    <scope>NUCLEOTIDE SEQUENCE</scope>
    <source>
        <strain evidence="1">AW1220</strain>
    </source>
</reference>
<sequence>MTPRPDPVVVGSGPNGLAAVIVLAQAGSHVVVREAAQGSLRLLDLAPQQVLRVAGHRLPRRQRDALARFRGGAGVYQDVGQTGAAAAGRRSRRCASTALAVGSCTSTTTL</sequence>
<evidence type="ECO:0000313" key="2">
    <source>
        <dbReference type="Proteomes" id="UP001161325"/>
    </source>
</evidence>
<dbReference type="Proteomes" id="UP001161325">
    <property type="component" value="Unassembled WGS sequence"/>
</dbReference>
<accession>A0AA37QJS9</accession>
<protein>
    <submittedName>
        <fullName evidence="1">Uncharacterized protein</fullName>
    </submittedName>
</protein>
<gene>
    <name evidence="1" type="ORF">rosag_47160</name>
</gene>
<comment type="caution">
    <text evidence="1">The sequence shown here is derived from an EMBL/GenBank/DDBJ whole genome shotgun (WGS) entry which is preliminary data.</text>
</comment>
<dbReference type="EMBL" id="BRXS01000008">
    <property type="protein sequence ID" value="GLC28203.1"/>
    <property type="molecule type" value="Genomic_DNA"/>
</dbReference>
<dbReference type="SUPFAM" id="SSF51971">
    <property type="entry name" value="Nucleotide-binding domain"/>
    <property type="match status" value="1"/>
</dbReference>
<evidence type="ECO:0000313" key="1">
    <source>
        <dbReference type="EMBL" id="GLC28203.1"/>
    </source>
</evidence>